<evidence type="ECO:0000256" key="2">
    <source>
        <dbReference type="SAM" id="MobiDB-lite"/>
    </source>
</evidence>
<evidence type="ECO:0008006" key="5">
    <source>
        <dbReference type="Google" id="ProtNLM"/>
    </source>
</evidence>
<sequence length="397" mass="44198">MAGLCFLRCSLTRILPAMDLPPPSFMHVRQLHRASTVPQKAAASLPVSHGRAAVRQLRAKPQRRSSDQLAASSSPLASAVPMPAPPNASEFADVTRRRNDFHRKMWRSLHRKRWDAFEEGLEALVGSGLPMDEVSFTLALHGCIMSKKHRSEEAWDVLQQMEEAHVHPTLVRFNKRLVASFFELSQYDAAPHPILWRKVLRSAWFVAASVRARRQRAIMYRAEQLREAGVPESELPDPHSLAALWYGPTDPLLTPLAQAQALTLDDQAASSTTSIQGGQALPFASTRRGVEVLAGETGDSVGMRSHPNEMWSVTRGRVSPFAALVHRGIPLDSIDGPPLLDREPRQRRRSKDKPPAEEPVADEQQGAVTPAPSKRRRFYFDKQGNPRVEGWDAPEGQ</sequence>
<organism evidence="3 4">
    <name type="scientific">Vitrella brassicaformis (strain CCMP3155)</name>
    <dbReference type="NCBI Taxonomy" id="1169540"/>
    <lineage>
        <taxon>Eukaryota</taxon>
        <taxon>Sar</taxon>
        <taxon>Alveolata</taxon>
        <taxon>Colpodellida</taxon>
        <taxon>Vitrellaceae</taxon>
        <taxon>Vitrella</taxon>
    </lineage>
</organism>
<keyword evidence="4" id="KW-1185">Reference proteome</keyword>
<dbReference type="EMBL" id="CDMY01000781">
    <property type="protein sequence ID" value="CEM33439.1"/>
    <property type="molecule type" value="Genomic_DNA"/>
</dbReference>
<evidence type="ECO:0000256" key="1">
    <source>
        <dbReference type="PROSITE-ProRule" id="PRU00708"/>
    </source>
</evidence>
<feature type="region of interest" description="Disordered" evidence="2">
    <location>
        <begin position="40"/>
        <end position="90"/>
    </location>
</feature>
<feature type="region of interest" description="Disordered" evidence="2">
    <location>
        <begin position="332"/>
        <end position="397"/>
    </location>
</feature>
<protein>
    <recommendedName>
        <fullName evidence="5">Pentacotripeptide-repeat region of PRORP domain-containing protein</fullName>
    </recommendedName>
</protein>
<accession>A0A0G4GS49</accession>
<dbReference type="InParanoid" id="A0A0G4GS49"/>
<dbReference type="InterPro" id="IPR002885">
    <property type="entry name" value="PPR_rpt"/>
</dbReference>
<feature type="repeat" description="PPR" evidence="1">
    <location>
        <begin position="132"/>
        <end position="168"/>
    </location>
</feature>
<dbReference type="Gene3D" id="1.25.40.10">
    <property type="entry name" value="Tetratricopeptide repeat domain"/>
    <property type="match status" value="1"/>
</dbReference>
<reference evidence="3 4" key="1">
    <citation type="submission" date="2014-11" db="EMBL/GenBank/DDBJ databases">
        <authorList>
            <person name="Zhu J."/>
            <person name="Qi W."/>
            <person name="Song R."/>
        </authorList>
    </citation>
    <scope>NUCLEOTIDE SEQUENCE [LARGE SCALE GENOMIC DNA]</scope>
</reference>
<feature type="compositionally biased region" description="Low complexity" evidence="2">
    <location>
        <begin position="67"/>
        <end position="81"/>
    </location>
</feature>
<dbReference type="OrthoDB" id="185373at2759"/>
<evidence type="ECO:0000313" key="4">
    <source>
        <dbReference type="Proteomes" id="UP000041254"/>
    </source>
</evidence>
<evidence type="ECO:0000313" key="3">
    <source>
        <dbReference type="EMBL" id="CEM33439.1"/>
    </source>
</evidence>
<proteinExistence type="predicted"/>
<name>A0A0G4GS49_VITBC</name>
<dbReference type="InterPro" id="IPR011990">
    <property type="entry name" value="TPR-like_helical_dom_sf"/>
</dbReference>
<dbReference type="PROSITE" id="PS51375">
    <property type="entry name" value="PPR"/>
    <property type="match status" value="1"/>
</dbReference>
<gene>
    <name evidence="3" type="ORF">Vbra_18569</name>
</gene>
<dbReference type="VEuPathDB" id="CryptoDB:Vbra_18569"/>
<dbReference type="Proteomes" id="UP000041254">
    <property type="component" value="Unassembled WGS sequence"/>
</dbReference>
<dbReference type="AlphaFoldDB" id="A0A0G4GS49"/>